<dbReference type="EMBL" id="JACDUR010000006">
    <property type="protein sequence ID" value="MBA2894846.1"/>
    <property type="molecule type" value="Genomic_DNA"/>
</dbReference>
<dbReference type="InterPro" id="IPR010099">
    <property type="entry name" value="SDR39U1"/>
</dbReference>
<evidence type="ECO:0000313" key="5">
    <source>
        <dbReference type="Proteomes" id="UP000530928"/>
    </source>
</evidence>
<dbReference type="Pfam" id="PF01370">
    <property type="entry name" value="Epimerase"/>
    <property type="match status" value="1"/>
</dbReference>
<comment type="caution">
    <text evidence="4">The sequence shown here is derived from an EMBL/GenBank/DDBJ whole genome shotgun (WGS) entry which is preliminary data.</text>
</comment>
<dbReference type="NCBIfam" id="TIGR01777">
    <property type="entry name" value="yfcH"/>
    <property type="match status" value="1"/>
</dbReference>
<dbReference type="InterPro" id="IPR036291">
    <property type="entry name" value="NAD(P)-bd_dom_sf"/>
</dbReference>
<gene>
    <name evidence="4" type="ORF">HNR30_006218</name>
</gene>
<dbReference type="InterPro" id="IPR001509">
    <property type="entry name" value="Epimerase_deHydtase"/>
</dbReference>
<evidence type="ECO:0000259" key="2">
    <source>
        <dbReference type="Pfam" id="PF01370"/>
    </source>
</evidence>
<evidence type="ECO:0008006" key="6">
    <source>
        <dbReference type="Google" id="ProtNLM"/>
    </source>
</evidence>
<proteinExistence type="inferred from homology"/>
<comment type="similarity">
    <text evidence="1">Belongs to the NAD(P)-dependent epimerase/dehydratase family. SDR39U1 subfamily.</text>
</comment>
<feature type="domain" description="NAD-dependent epimerase/dehydratase" evidence="2">
    <location>
        <begin position="3"/>
        <end position="207"/>
    </location>
</feature>
<dbReference type="PANTHER" id="PTHR11092">
    <property type="entry name" value="SUGAR NUCLEOTIDE EPIMERASE RELATED"/>
    <property type="match status" value="1"/>
</dbReference>
<dbReference type="RefSeq" id="WP_220134159.1">
    <property type="nucleotide sequence ID" value="NZ_BAABAM010000004.1"/>
</dbReference>
<sequence length="295" mass="31302">MKIVLAGGSGALGRALAADLTAHGHQVVVLSRRPSPGALLWDGRTTGDWAPQLRGSVLINLAGEIVDRPPTPANVELLTRSRVEPTRALAEAAGAHPPALWLQLSTLAIYGDAGEPVLDESAKPADGPAQMAGVAGAWEQAARGAPCGRQVILRTAVVFEPGTPALQRLVSLTRWGLGGRVGSGRQWVSWLHVADFLAAVRFLIDSQDLAGVVHLTSPHPVRNAELMATFRRVLGRPPSPPTPEFLVKLGARVLRTDPALGLTGRRCVPGRLLEAGFEFGHPRLEEALRDLLTRG</sequence>
<keyword evidence="5" id="KW-1185">Reference proteome</keyword>
<dbReference type="Pfam" id="PF08338">
    <property type="entry name" value="DUF1731"/>
    <property type="match status" value="1"/>
</dbReference>
<dbReference type="Gene3D" id="3.40.50.720">
    <property type="entry name" value="NAD(P)-binding Rossmann-like Domain"/>
    <property type="match status" value="1"/>
</dbReference>
<name>A0A7W0CP96_9ACTN</name>
<feature type="domain" description="DUF1731" evidence="3">
    <location>
        <begin position="242"/>
        <end position="291"/>
    </location>
</feature>
<dbReference type="Proteomes" id="UP000530928">
    <property type="component" value="Unassembled WGS sequence"/>
</dbReference>
<evidence type="ECO:0000259" key="3">
    <source>
        <dbReference type="Pfam" id="PF08338"/>
    </source>
</evidence>
<dbReference type="PANTHER" id="PTHR11092:SF0">
    <property type="entry name" value="EPIMERASE FAMILY PROTEIN SDR39U1"/>
    <property type="match status" value="1"/>
</dbReference>
<reference evidence="4 5" key="1">
    <citation type="submission" date="2020-07" db="EMBL/GenBank/DDBJ databases">
        <title>Genomic Encyclopedia of Type Strains, Phase IV (KMG-IV): sequencing the most valuable type-strain genomes for metagenomic binning, comparative biology and taxonomic classification.</title>
        <authorList>
            <person name="Goeker M."/>
        </authorList>
    </citation>
    <scope>NUCLEOTIDE SEQUENCE [LARGE SCALE GENOMIC DNA]</scope>
    <source>
        <strain evidence="4 5">DSM 45533</strain>
    </source>
</reference>
<accession>A0A7W0CP96</accession>
<dbReference type="InterPro" id="IPR013549">
    <property type="entry name" value="DUF1731"/>
</dbReference>
<organism evidence="4 5">
    <name type="scientific">Nonomuraea soli</name>
    <dbReference type="NCBI Taxonomy" id="1032476"/>
    <lineage>
        <taxon>Bacteria</taxon>
        <taxon>Bacillati</taxon>
        <taxon>Actinomycetota</taxon>
        <taxon>Actinomycetes</taxon>
        <taxon>Streptosporangiales</taxon>
        <taxon>Streptosporangiaceae</taxon>
        <taxon>Nonomuraea</taxon>
    </lineage>
</organism>
<dbReference type="AlphaFoldDB" id="A0A7W0CP96"/>
<dbReference type="SUPFAM" id="SSF51735">
    <property type="entry name" value="NAD(P)-binding Rossmann-fold domains"/>
    <property type="match status" value="1"/>
</dbReference>
<evidence type="ECO:0000256" key="1">
    <source>
        <dbReference type="ARBA" id="ARBA00009353"/>
    </source>
</evidence>
<evidence type="ECO:0000313" key="4">
    <source>
        <dbReference type="EMBL" id="MBA2894846.1"/>
    </source>
</evidence>
<protein>
    <recommendedName>
        <fullName evidence="6">TIGR01777 family protein</fullName>
    </recommendedName>
</protein>